<evidence type="ECO:0000313" key="1">
    <source>
        <dbReference type="EMBL" id="UPU35265.1"/>
    </source>
</evidence>
<protein>
    <submittedName>
        <fullName evidence="1">Uncharacterized protein</fullName>
    </submittedName>
</protein>
<organism evidence="1 2">
    <name type="scientific">Geomonas paludis</name>
    <dbReference type="NCBI Taxonomy" id="2740185"/>
    <lineage>
        <taxon>Bacteria</taxon>
        <taxon>Pseudomonadati</taxon>
        <taxon>Thermodesulfobacteriota</taxon>
        <taxon>Desulfuromonadia</taxon>
        <taxon>Geobacterales</taxon>
        <taxon>Geobacteraceae</taxon>
        <taxon>Geomonas</taxon>
    </lineage>
</organism>
<accession>A0ABY4LCH3</accession>
<evidence type="ECO:0000313" key="2">
    <source>
        <dbReference type="Proteomes" id="UP000831485"/>
    </source>
</evidence>
<dbReference type="Proteomes" id="UP000831485">
    <property type="component" value="Chromosome"/>
</dbReference>
<dbReference type="EMBL" id="CP096574">
    <property type="protein sequence ID" value="UPU35265.1"/>
    <property type="molecule type" value="Genomic_DNA"/>
</dbReference>
<dbReference type="RefSeq" id="WP_248646657.1">
    <property type="nucleotide sequence ID" value="NZ_CP096574.1"/>
</dbReference>
<sequence>MGIKMSSLSLRAMKQFLGKSINNKNNNNKLNGFLAEVDLRRYITAIGYGDNISPGGWIARSEGEGTFGHNTIAFFPEILIPKTKYKDDRELPPPPHALHTVCATFHQIGIKSYYCVPSIIEKDVPTSVKWHHKQLGVPHDTPYTDFPPQFECFNQRKISYNHLRYSQVVAKIPSTNIPELFAQESVRIAFARNYLCEISDIDSLFWGQRYTYPIEVKEKTPAWDPRLGYYFGLDIHPFAKLAFYAARKGNLHSLFIVREIANEESRELVKWWAITFEQLAQFVSWNPVSGGKSMTGRTSSTVRIPRAEFSELDASYLKSL</sequence>
<reference evidence="1" key="1">
    <citation type="submission" date="2022-04" db="EMBL/GenBank/DDBJ databases">
        <authorList>
            <person name="Liu G."/>
        </authorList>
    </citation>
    <scope>NUCLEOTIDE SEQUENCE</scope>
    <source>
        <strain evidence="1">RG22</strain>
    </source>
</reference>
<keyword evidence="2" id="KW-1185">Reference proteome</keyword>
<proteinExistence type="predicted"/>
<name>A0ABY4LCH3_9BACT</name>
<gene>
    <name evidence="1" type="ORF">M1B72_17735</name>
</gene>